<feature type="transmembrane region" description="Helical" evidence="6">
    <location>
        <begin position="165"/>
        <end position="184"/>
    </location>
</feature>
<keyword evidence="5 6" id="KW-0472">Membrane</keyword>
<dbReference type="Gene3D" id="1.20.1250.20">
    <property type="entry name" value="MFS general substrate transporter like domains"/>
    <property type="match status" value="1"/>
</dbReference>
<evidence type="ECO:0000313" key="8">
    <source>
        <dbReference type="Proteomes" id="UP001500751"/>
    </source>
</evidence>
<proteinExistence type="predicted"/>
<keyword evidence="2" id="KW-1003">Cell membrane</keyword>
<sequence length="421" mass="42624">MVGGAMARGGVLRWVAAYTCSVSGDSVYFVTLSWAASREVGAGAAGLVLAAGAVPRAVLMLGGGVVADRYGAWRVLIVSDLIRCLAVLAVALVHGARLAALVPLSVAFGVVDALFMPAVGALPPLLVPAERLAKVQGMRVLGVRIANLAGPVLAGAALGTVGVGGAFGLAAALFGASLVLLATLRIPRTAPTEFTVKPESDSVPEPAPESAPEPATLLDQFREGLHYVRAHARLRRLVIVVALSELCFSGPVAAAVVLLVAERHWSGGTVGWILGAFSVGGAATGSVMAARAERLRHVEVTIAGSLLLTSALLLTQGATPRAVAIGVAAVLGAATGVTMVLTNARVQTEADPRLLGRVTAVTTLGTLGLSPLIYPLVGVVAQRWGTETFFVGCAAVCLAAVMVLIGSVGSGTSLREPAQQP</sequence>
<keyword evidence="8" id="KW-1185">Reference proteome</keyword>
<organism evidence="7 8">
    <name type="scientific">Catenulispora yoronensis</name>
    <dbReference type="NCBI Taxonomy" id="450799"/>
    <lineage>
        <taxon>Bacteria</taxon>
        <taxon>Bacillati</taxon>
        <taxon>Actinomycetota</taxon>
        <taxon>Actinomycetes</taxon>
        <taxon>Catenulisporales</taxon>
        <taxon>Catenulisporaceae</taxon>
        <taxon>Catenulispora</taxon>
    </lineage>
</organism>
<dbReference type="Proteomes" id="UP001500751">
    <property type="component" value="Unassembled WGS sequence"/>
</dbReference>
<dbReference type="EMBL" id="BAAAQN010000044">
    <property type="protein sequence ID" value="GAA2048066.1"/>
    <property type="molecule type" value="Genomic_DNA"/>
</dbReference>
<evidence type="ECO:0000256" key="6">
    <source>
        <dbReference type="SAM" id="Phobius"/>
    </source>
</evidence>
<dbReference type="Pfam" id="PF07690">
    <property type="entry name" value="MFS_1"/>
    <property type="match status" value="1"/>
</dbReference>
<comment type="subcellular location">
    <subcellularLocation>
        <location evidence="1">Cell membrane</location>
        <topology evidence="1">Multi-pass membrane protein</topology>
    </subcellularLocation>
</comment>
<gene>
    <name evidence="7" type="ORF">GCM10009839_61870</name>
</gene>
<reference evidence="8" key="1">
    <citation type="journal article" date="2019" name="Int. J. Syst. Evol. Microbiol.">
        <title>The Global Catalogue of Microorganisms (GCM) 10K type strain sequencing project: providing services to taxonomists for standard genome sequencing and annotation.</title>
        <authorList>
            <consortium name="The Broad Institute Genomics Platform"/>
            <consortium name="The Broad Institute Genome Sequencing Center for Infectious Disease"/>
            <person name="Wu L."/>
            <person name="Ma J."/>
        </authorList>
    </citation>
    <scope>NUCLEOTIDE SEQUENCE [LARGE SCALE GENOMIC DNA]</scope>
    <source>
        <strain evidence="8">JCM 16014</strain>
    </source>
</reference>
<dbReference type="PANTHER" id="PTHR23513:SF17">
    <property type="entry name" value="MEMBRANE PROTEIN"/>
    <property type="match status" value="1"/>
</dbReference>
<feature type="transmembrane region" description="Helical" evidence="6">
    <location>
        <begin position="12"/>
        <end position="34"/>
    </location>
</feature>
<keyword evidence="3 6" id="KW-0812">Transmembrane</keyword>
<evidence type="ECO:0000256" key="2">
    <source>
        <dbReference type="ARBA" id="ARBA00022475"/>
    </source>
</evidence>
<dbReference type="PANTHER" id="PTHR23513">
    <property type="entry name" value="INTEGRAL MEMBRANE EFFLUX PROTEIN-RELATED"/>
    <property type="match status" value="1"/>
</dbReference>
<dbReference type="InterPro" id="IPR036259">
    <property type="entry name" value="MFS_trans_sf"/>
</dbReference>
<protein>
    <submittedName>
        <fullName evidence="7">MFS transporter</fullName>
    </submittedName>
</protein>
<feature type="transmembrane region" description="Helical" evidence="6">
    <location>
        <begin position="141"/>
        <end position="159"/>
    </location>
</feature>
<feature type="transmembrane region" description="Helical" evidence="6">
    <location>
        <begin position="237"/>
        <end position="260"/>
    </location>
</feature>
<dbReference type="CDD" id="cd06173">
    <property type="entry name" value="MFS_MefA_like"/>
    <property type="match status" value="1"/>
</dbReference>
<evidence type="ECO:0000256" key="1">
    <source>
        <dbReference type="ARBA" id="ARBA00004651"/>
    </source>
</evidence>
<evidence type="ECO:0000256" key="5">
    <source>
        <dbReference type="ARBA" id="ARBA00023136"/>
    </source>
</evidence>
<evidence type="ECO:0000256" key="4">
    <source>
        <dbReference type="ARBA" id="ARBA00022989"/>
    </source>
</evidence>
<feature type="transmembrane region" description="Helical" evidence="6">
    <location>
        <begin position="354"/>
        <end position="377"/>
    </location>
</feature>
<dbReference type="SUPFAM" id="SSF103473">
    <property type="entry name" value="MFS general substrate transporter"/>
    <property type="match status" value="1"/>
</dbReference>
<evidence type="ECO:0000256" key="3">
    <source>
        <dbReference type="ARBA" id="ARBA00022692"/>
    </source>
</evidence>
<feature type="transmembrane region" description="Helical" evidence="6">
    <location>
        <begin position="322"/>
        <end position="342"/>
    </location>
</feature>
<keyword evidence="4 6" id="KW-1133">Transmembrane helix</keyword>
<feature type="transmembrane region" description="Helical" evidence="6">
    <location>
        <begin position="40"/>
        <end position="59"/>
    </location>
</feature>
<feature type="transmembrane region" description="Helical" evidence="6">
    <location>
        <begin position="389"/>
        <end position="409"/>
    </location>
</feature>
<accession>A0ABP5GMJ4</accession>
<feature type="transmembrane region" description="Helical" evidence="6">
    <location>
        <begin position="272"/>
        <end position="290"/>
    </location>
</feature>
<feature type="transmembrane region" description="Helical" evidence="6">
    <location>
        <begin position="106"/>
        <end position="129"/>
    </location>
</feature>
<feature type="transmembrane region" description="Helical" evidence="6">
    <location>
        <begin position="71"/>
        <end position="94"/>
    </location>
</feature>
<dbReference type="InterPro" id="IPR011701">
    <property type="entry name" value="MFS"/>
</dbReference>
<name>A0ABP5GMJ4_9ACTN</name>
<evidence type="ECO:0000313" key="7">
    <source>
        <dbReference type="EMBL" id="GAA2048066.1"/>
    </source>
</evidence>
<comment type="caution">
    <text evidence="7">The sequence shown here is derived from an EMBL/GenBank/DDBJ whole genome shotgun (WGS) entry which is preliminary data.</text>
</comment>